<name>A0A653DNP3_CALMS</name>
<dbReference type="Proteomes" id="UP000410492">
    <property type="component" value="Unassembled WGS sequence"/>
</dbReference>
<evidence type="ECO:0000256" key="1">
    <source>
        <dbReference type="SAM" id="Coils"/>
    </source>
</evidence>
<reference evidence="3 4" key="1">
    <citation type="submission" date="2019-01" db="EMBL/GenBank/DDBJ databases">
        <authorList>
            <person name="Sayadi A."/>
        </authorList>
    </citation>
    <scope>NUCLEOTIDE SEQUENCE [LARGE SCALE GENOMIC DNA]</scope>
</reference>
<evidence type="ECO:0000256" key="2">
    <source>
        <dbReference type="SAM" id="MobiDB-lite"/>
    </source>
</evidence>
<gene>
    <name evidence="3" type="ORF">CALMAC_LOCUS19139</name>
</gene>
<dbReference type="AlphaFoldDB" id="A0A653DNP3"/>
<keyword evidence="1" id="KW-0175">Coiled coil</keyword>
<evidence type="ECO:0000313" key="4">
    <source>
        <dbReference type="Proteomes" id="UP000410492"/>
    </source>
</evidence>
<protein>
    <submittedName>
        <fullName evidence="3">Uncharacterized protein</fullName>
    </submittedName>
</protein>
<feature type="region of interest" description="Disordered" evidence="2">
    <location>
        <begin position="79"/>
        <end position="107"/>
    </location>
</feature>
<evidence type="ECO:0000313" key="3">
    <source>
        <dbReference type="EMBL" id="VEN61833.1"/>
    </source>
</evidence>
<accession>A0A653DNP3</accession>
<dbReference type="EMBL" id="CAACVG010013436">
    <property type="protein sequence ID" value="VEN61833.1"/>
    <property type="molecule type" value="Genomic_DNA"/>
</dbReference>
<proteinExistence type="predicted"/>
<sequence>MAGYVMELIEARIPAPHIIHVVVPKPYHSNCSISNSRPNMIEKTLQEFADEIRKLKAMIVKHENRIRALEAEAALSKAQQQHVTSAAAQDEDGAGGGDGLNAQPQQMAADEAHQELLVLQLLLHYV</sequence>
<keyword evidence="4" id="KW-1185">Reference proteome</keyword>
<feature type="coiled-coil region" evidence="1">
    <location>
        <begin position="45"/>
        <end position="79"/>
    </location>
</feature>
<dbReference type="OrthoDB" id="1850764at2759"/>
<organism evidence="3 4">
    <name type="scientific">Callosobruchus maculatus</name>
    <name type="common">Southern cowpea weevil</name>
    <name type="synonym">Pulse bruchid</name>
    <dbReference type="NCBI Taxonomy" id="64391"/>
    <lineage>
        <taxon>Eukaryota</taxon>
        <taxon>Metazoa</taxon>
        <taxon>Ecdysozoa</taxon>
        <taxon>Arthropoda</taxon>
        <taxon>Hexapoda</taxon>
        <taxon>Insecta</taxon>
        <taxon>Pterygota</taxon>
        <taxon>Neoptera</taxon>
        <taxon>Endopterygota</taxon>
        <taxon>Coleoptera</taxon>
        <taxon>Polyphaga</taxon>
        <taxon>Cucujiformia</taxon>
        <taxon>Chrysomeloidea</taxon>
        <taxon>Chrysomelidae</taxon>
        <taxon>Bruchinae</taxon>
        <taxon>Bruchini</taxon>
        <taxon>Callosobruchus</taxon>
    </lineage>
</organism>